<evidence type="ECO:0000313" key="3">
    <source>
        <dbReference type="EMBL" id="QDM12832.1"/>
    </source>
</evidence>
<dbReference type="InterPro" id="IPR005094">
    <property type="entry name" value="Endonuclease_MobA/VirD2"/>
</dbReference>
<evidence type="ECO:0000256" key="1">
    <source>
        <dbReference type="SAM" id="MobiDB-lite"/>
    </source>
</evidence>
<dbReference type="Proteomes" id="UP000318823">
    <property type="component" value="Plasmid unnamed1"/>
</dbReference>
<evidence type="ECO:0000259" key="2">
    <source>
        <dbReference type="Pfam" id="PF03432"/>
    </source>
</evidence>
<accession>A0AAP9DQ27</accession>
<feature type="compositionally biased region" description="Basic and acidic residues" evidence="1">
    <location>
        <begin position="423"/>
        <end position="440"/>
    </location>
</feature>
<organism evidence="3 4">
    <name type="scientific">Bacteroides ovatus</name>
    <dbReference type="NCBI Taxonomy" id="28116"/>
    <lineage>
        <taxon>Bacteria</taxon>
        <taxon>Pseudomonadati</taxon>
        <taxon>Bacteroidota</taxon>
        <taxon>Bacteroidia</taxon>
        <taxon>Bacteroidales</taxon>
        <taxon>Bacteroidaceae</taxon>
        <taxon>Bacteroides</taxon>
    </lineage>
</organism>
<proteinExistence type="predicted"/>
<dbReference type="EMBL" id="CP041396">
    <property type="protein sequence ID" value="QDM12832.1"/>
    <property type="molecule type" value="Genomic_DNA"/>
</dbReference>
<dbReference type="Pfam" id="PF03432">
    <property type="entry name" value="Relaxase"/>
    <property type="match status" value="1"/>
</dbReference>
<feature type="domain" description="MobA/VirD2-like nuclease" evidence="2">
    <location>
        <begin position="29"/>
        <end position="147"/>
    </location>
</feature>
<evidence type="ECO:0000313" key="4">
    <source>
        <dbReference type="Proteomes" id="UP000318823"/>
    </source>
</evidence>
<dbReference type="AlphaFoldDB" id="A0AAP9DQ27"/>
<geneLocation type="plasmid" evidence="3 4">
    <name>unnamed1</name>
</geneLocation>
<reference evidence="4" key="1">
    <citation type="journal article" date="2018" name="J. Anim. Genet.">
        <title>Acquired interbacterial defense systems protect against interspecies antagonism in the human gut microbiome.</title>
        <authorList>
            <person name="Ross B.D."/>
            <person name="Verster A.J."/>
            <person name="Radey M.C."/>
            <person name="Schmidtke D.T."/>
            <person name="Pope C.E."/>
            <person name="Hoffman L.R."/>
            <person name="Hajjar A."/>
            <person name="Peterson S.B."/>
            <person name="Borenstein E."/>
            <person name="Mougous J."/>
        </authorList>
    </citation>
    <scope>NUCLEOTIDE SEQUENCE [LARGE SCALE GENOMIC DNA]</scope>
    <source>
        <strain evidence="4">3725 D1 iv</strain>
        <plasmid evidence="4">unnamed1</plasmid>
    </source>
</reference>
<feature type="compositionally biased region" description="Basic residues" evidence="1">
    <location>
        <begin position="501"/>
        <end position="513"/>
    </location>
</feature>
<feature type="region of interest" description="Disordered" evidence="1">
    <location>
        <begin position="485"/>
        <end position="513"/>
    </location>
</feature>
<gene>
    <name evidence="3" type="ORF">DYI28_29490</name>
</gene>
<feature type="region of interest" description="Disordered" evidence="1">
    <location>
        <begin position="419"/>
        <end position="443"/>
    </location>
</feature>
<dbReference type="RefSeq" id="WP_032854282.1">
    <property type="nucleotide sequence ID" value="NZ_CP041396.1"/>
</dbReference>
<feature type="compositionally biased region" description="Basic and acidic residues" evidence="1">
    <location>
        <begin position="486"/>
        <end position="500"/>
    </location>
</feature>
<name>A0AAP9DQ27_BACOV</name>
<protein>
    <submittedName>
        <fullName evidence="3">Mobilization protein</fullName>
    </submittedName>
</protein>
<keyword evidence="3" id="KW-0614">Plasmid</keyword>
<sequence>MIAEIFKPFQEVELTHKITYHLDKIESGVARELFNSCGDTLLDMPNTMQLIASMNDRVKFPYIEFVLSSPVGEELTDAKFIQIANEYMKEMGYSESCYSIIKHDDKDNKHVHVLATTIDFNGLRINDSMSKIHSGNVMRKLEKEHGIEVMEKGKSINSKSLGESQYRQYFFDKALHKALRSHNANERVSKLLMQSDTYKLMGQELSKQYTNTEWKVMLGDDIYSKLLEVLSDSKFFNPLFKDELLEVMDRLYPICKNVGEFRDKMQNENYYMRLVSDKGKSCYVYGIPERSFYVKDKALPEKYRYGKISFDGHQMAPDEQKHFLYINIFHVLNASSNYDDFKTRVAETGIKIVEHTNKSGVYGLSFSVCNIDKSEVFKSSDISKRLTYNNIQLYFQKESLQEVPVPEDKDTSKQDLQKVLAPDGRDTSKQDLQEESKSKELNTVMNTPIDPVIVCYINTRKEWERELAYMSPGSFMMFSSIPLDMGSEKRHSKQEDELPLKKKKKRKNKGLSI</sequence>